<evidence type="ECO:0000313" key="4">
    <source>
        <dbReference type="Proteomes" id="UP001281761"/>
    </source>
</evidence>
<keyword evidence="2" id="KW-0812">Transmembrane</keyword>
<evidence type="ECO:0000313" key="3">
    <source>
        <dbReference type="EMBL" id="KAK2957511.1"/>
    </source>
</evidence>
<sequence>MSSSAFYLKTASEKSKMAARLFDAAAQISGGCPDALLEYTVLSSKRGQHIRINLELELNGKYSKLLKSLGLIYASLAKRAQILLLSALASIVSLSALIGAGFEITRSDLKNSYQTIPHSLLSEQTTLQMHIQHAALQRKTFNTQISELEMGTAIVIYDYKENWKVSITKDQASHQFYNNQQISHLCFTSLPSVSISKIKDFLSLQFVSGQLRAYYILDGNTDNYVTIPFSFEQTTFSSPLQYYTEKPSVHLSKSSSESTNRIKRRANSIKMKNRPGTACSSDNSRQNQVVASRPAPHLHSTINRSSNCVLPLPFDQLLILGFQKGKDKENKVPETDNQRLSQPSLFPLMQSNTVVKKTHM</sequence>
<dbReference type="EMBL" id="JARBJD010000045">
    <property type="protein sequence ID" value="KAK2957511.1"/>
    <property type="molecule type" value="Genomic_DNA"/>
</dbReference>
<gene>
    <name evidence="3" type="ORF">BLNAU_7410</name>
</gene>
<feature type="region of interest" description="Disordered" evidence="1">
    <location>
        <begin position="272"/>
        <end position="291"/>
    </location>
</feature>
<dbReference type="Proteomes" id="UP001281761">
    <property type="component" value="Unassembled WGS sequence"/>
</dbReference>
<keyword evidence="2" id="KW-0472">Membrane</keyword>
<evidence type="ECO:0000256" key="2">
    <source>
        <dbReference type="SAM" id="Phobius"/>
    </source>
</evidence>
<name>A0ABQ9Y193_9EUKA</name>
<organism evidence="3 4">
    <name type="scientific">Blattamonas nauphoetae</name>
    <dbReference type="NCBI Taxonomy" id="2049346"/>
    <lineage>
        <taxon>Eukaryota</taxon>
        <taxon>Metamonada</taxon>
        <taxon>Preaxostyla</taxon>
        <taxon>Oxymonadida</taxon>
        <taxon>Blattamonas</taxon>
    </lineage>
</organism>
<feature type="compositionally biased region" description="Polar residues" evidence="1">
    <location>
        <begin position="278"/>
        <end position="290"/>
    </location>
</feature>
<keyword evidence="2" id="KW-1133">Transmembrane helix</keyword>
<accession>A0ABQ9Y193</accession>
<reference evidence="3 4" key="1">
    <citation type="journal article" date="2022" name="bioRxiv">
        <title>Genomics of Preaxostyla Flagellates Illuminates Evolutionary Transitions and the Path Towards Mitochondrial Loss.</title>
        <authorList>
            <person name="Novak L.V.F."/>
            <person name="Treitli S.C."/>
            <person name="Pyrih J."/>
            <person name="Halakuc P."/>
            <person name="Pipaliya S.V."/>
            <person name="Vacek V."/>
            <person name="Brzon O."/>
            <person name="Soukal P."/>
            <person name="Eme L."/>
            <person name="Dacks J.B."/>
            <person name="Karnkowska A."/>
            <person name="Elias M."/>
            <person name="Hampl V."/>
        </authorList>
    </citation>
    <scope>NUCLEOTIDE SEQUENCE [LARGE SCALE GENOMIC DNA]</scope>
    <source>
        <strain evidence="3">NAU3</strain>
        <tissue evidence="3">Gut</tissue>
    </source>
</reference>
<evidence type="ECO:0000256" key="1">
    <source>
        <dbReference type="SAM" id="MobiDB-lite"/>
    </source>
</evidence>
<proteinExistence type="predicted"/>
<keyword evidence="4" id="KW-1185">Reference proteome</keyword>
<feature type="transmembrane region" description="Helical" evidence="2">
    <location>
        <begin position="82"/>
        <end position="102"/>
    </location>
</feature>
<protein>
    <submittedName>
        <fullName evidence="3">Uncharacterized protein</fullName>
    </submittedName>
</protein>
<comment type="caution">
    <text evidence="3">The sequence shown here is derived from an EMBL/GenBank/DDBJ whole genome shotgun (WGS) entry which is preliminary data.</text>
</comment>